<dbReference type="PANTHER" id="PTHR39428:SF1">
    <property type="entry name" value="F420H(2)-DEPENDENT QUINONE REDUCTASE RV1261C"/>
    <property type="match status" value="1"/>
</dbReference>
<dbReference type="PANTHER" id="PTHR39428">
    <property type="entry name" value="F420H(2)-DEPENDENT QUINONE REDUCTASE RV1261C"/>
    <property type="match status" value="1"/>
</dbReference>
<comment type="catalytic activity">
    <reaction evidence="2">
        <text>oxidized coenzyme F420-(gamma-L-Glu)(n) + a quinol + H(+) = reduced coenzyme F420-(gamma-L-Glu)(n) + a quinone</text>
        <dbReference type="Rhea" id="RHEA:39663"/>
        <dbReference type="Rhea" id="RHEA-COMP:12939"/>
        <dbReference type="Rhea" id="RHEA-COMP:14378"/>
        <dbReference type="ChEBI" id="CHEBI:15378"/>
        <dbReference type="ChEBI" id="CHEBI:24646"/>
        <dbReference type="ChEBI" id="CHEBI:132124"/>
        <dbReference type="ChEBI" id="CHEBI:133980"/>
        <dbReference type="ChEBI" id="CHEBI:139511"/>
    </reaction>
</comment>
<dbReference type="SUPFAM" id="SSF50475">
    <property type="entry name" value="FMN-binding split barrel"/>
    <property type="match status" value="1"/>
</dbReference>
<proteinExistence type="inferred from homology"/>
<dbReference type="EMBL" id="JAVREV010000009">
    <property type="protein sequence ID" value="MDT0444534.1"/>
    <property type="molecule type" value="Genomic_DNA"/>
</dbReference>
<dbReference type="InterPro" id="IPR012312">
    <property type="entry name" value="Hemerythrin-like"/>
</dbReference>
<dbReference type="Gene3D" id="2.30.110.10">
    <property type="entry name" value="Electron Transport, Fmn-binding Protein, Chain A"/>
    <property type="match status" value="1"/>
</dbReference>
<organism evidence="5 6">
    <name type="scientific">Streptomyces johnsoniae</name>
    <dbReference type="NCBI Taxonomy" id="3075532"/>
    <lineage>
        <taxon>Bacteria</taxon>
        <taxon>Bacillati</taxon>
        <taxon>Actinomycetota</taxon>
        <taxon>Actinomycetes</taxon>
        <taxon>Kitasatosporales</taxon>
        <taxon>Streptomycetaceae</taxon>
        <taxon>Streptomyces</taxon>
    </lineage>
</organism>
<protein>
    <submittedName>
        <fullName evidence="5">Nitroreductase/quinone reductase family protein</fullName>
    </submittedName>
</protein>
<keyword evidence="3" id="KW-0175">Coiled coil</keyword>
<dbReference type="Pfam" id="PF01814">
    <property type="entry name" value="Hemerythrin"/>
    <property type="match status" value="1"/>
</dbReference>
<dbReference type="NCBIfam" id="TIGR00026">
    <property type="entry name" value="hi_GC_TIGR00026"/>
    <property type="match status" value="1"/>
</dbReference>
<keyword evidence="6" id="KW-1185">Reference proteome</keyword>
<evidence type="ECO:0000313" key="5">
    <source>
        <dbReference type="EMBL" id="MDT0444534.1"/>
    </source>
</evidence>
<evidence type="ECO:0000259" key="4">
    <source>
        <dbReference type="Pfam" id="PF01814"/>
    </source>
</evidence>
<evidence type="ECO:0000313" key="6">
    <source>
        <dbReference type="Proteomes" id="UP001183615"/>
    </source>
</evidence>
<dbReference type="Pfam" id="PF04075">
    <property type="entry name" value="F420H2_quin_red"/>
    <property type="match status" value="1"/>
</dbReference>
<comment type="similarity">
    <text evidence="1">Belongs to the F420H(2)-dependent quinone reductase family.</text>
</comment>
<feature type="coiled-coil region" evidence="3">
    <location>
        <begin position="216"/>
        <end position="243"/>
    </location>
</feature>
<feature type="domain" description="Hemerythrin-like" evidence="4">
    <location>
        <begin position="149"/>
        <end position="273"/>
    </location>
</feature>
<dbReference type="RefSeq" id="WP_311618785.1">
    <property type="nucleotide sequence ID" value="NZ_JAVREV010000009.1"/>
</dbReference>
<dbReference type="InterPro" id="IPR012349">
    <property type="entry name" value="Split_barrel_FMN-bd"/>
</dbReference>
<comment type="caution">
    <text evidence="5">The sequence shown here is derived from an EMBL/GenBank/DDBJ whole genome shotgun (WGS) entry which is preliminary data.</text>
</comment>
<name>A0ABU2S6D4_9ACTN</name>
<dbReference type="CDD" id="cd12108">
    <property type="entry name" value="Hr-like"/>
    <property type="match status" value="1"/>
</dbReference>
<gene>
    <name evidence="5" type="ORF">RM779_18280</name>
</gene>
<evidence type="ECO:0000256" key="3">
    <source>
        <dbReference type="SAM" id="Coils"/>
    </source>
</evidence>
<sequence>MPIDFNRQIIDEFRANGGRVGGPFEGGRLILLTTTGARSGGRHTTPLGYLPDGGERLLVIASANGSPRHPDWYHNLLAEPRVTVEDGVFTYEAEATVLRGAERDEIFARAAEADPGWAEYQARTTRVIPVVALKEAGGGPPDMSSPGTALKRLHDAFRRELSVVRMEFAASGPGLGAQLRINCLTACQGLRFHHTSEDGGLFPFLADRRPDLAPVLDRLAEEHERIAALLERLQHTVSDTEAEPGAALADIERLTEELERHLDYEEEHLIPALDALAP</sequence>
<evidence type="ECO:0000256" key="1">
    <source>
        <dbReference type="ARBA" id="ARBA00008710"/>
    </source>
</evidence>
<accession>A0ABU2S6D4</accession>
<dbReference type="InterPro" id="IPR004378">
    <property type="entry name" value="F420H2_quin_Rdtase"/>
</dbReference>
<evidence type="ECO:0000256" key="2">
    <source>
        <dbReference type="ARBA" id="ARBA00049106"/>
    </source>
</evidence>
<reference evidence="6" key="1">
    <citation type="submission" date="2023-07" db="EMBL/GenBank/DDBJ databases">
        <title>30 novel species of actinomycetes from the DSMZ collection.</title>
        <authorList>
            <person name="Nouioui I."/>
        </authorList>
    </citation>
    <scope>NUCLEOTIDE SEQUENCE [LARGE SCALE GENOMIC DNA]</scope>
    <source>
        <strain evidence="6">DSM 41886</strain>
    </source>
</reference>
<dbReference type="Gene3D" id="1.20.120.520">
    <property type="entry name" value="nmb1532 protein domain like"/>
    <property type="match status" value="1"/>
</dbReference>
<dbReference type="Proteomes" id="UP001183615">
    <property type="component" value="Unassembled WGS sequence"/>
</dbReference>